<protein>
    <submittedName>
        <fullName evidence="1">Uncharacterized protein</fullName>
    </submittedName>
</protein>
<reference evidence="1 2" key="2">
    <citation type="journal article" date="2009" name="PLoS ONE">
        <title>An integrated genetic and cytogenetic map of the cucumber genome.</title>
        <authorList>
            <person name="Ren Y."/>
            <person name="Zhang Z."/>
            <person name="Liu J."/>
            <person name="Staub J.E."/>
            <person name="Han Y."/>
            <person name="Cheng Z."/>
            <person name="Li X."/>
            <person name="Lu J."/>
            <person name="Miao H."/>
            <person name="Kang H."/>
            <person name="Xie B."/>
            <person name="Gu X."/>
            <person name="Wang X."/>
            <person name="Du Y."/>
            <person name="Jin W."/>
            <person name="Huang S."/>
        </authorList>
    </citation>
    <scope>NUCLEOTIDE SEQUENCE [LARGE SCALE GENOMIC DNA]</scope>
    <source>
        <strain evidence="2">cv. 9930</strain>
    </source>
</reference>
<accession>A0A0A0KP76</accession>
<keyword evidence="2" id="KW-1185">Reference proteome</keyword>
<reference evidence="1 2" key="1">
    <citation type="journal article" date="2009" name="Nat. Genet.">
        <title>The genome of the cucumber, Cucumis sativus L.</title>
        <authorList>
            <person name="Huang S."/>
            <person name="Li R."/>
            <person name="Zhang Z."/>
            <person name="Li L."/>
            <person name="Gu X."/>
            <person name="Fan W."/>
            <person name="Lucas W.J."/>
            <person name="Wang X."/>
            <person name="Xie B."/>
            <person name="Ni P."/>
            <person name="Ren Y."/>
            <person name="Zhu H."/>
            <person name="Li J."/>
            <person name="Lin K."/>
            <person name="Jin W."/>
            <person name="Fei Z."/>
            <person name="Li G."/>
            <person name="Staub J."/>
            <person name="Kilian A."/>
            <person name="van der Vossen E.A."/>
            <person name="Wu Y."/>
            <person name="Guo J."/>
            <person name="He J."/>
            <person name="Jia Z."/>
            <person name="Ren Y."/>
            <person name="Tian G."/>
            <person name="Lu Y."/>
            <person name="Ruan J."/>
            <person name="Qian W."/>
            <person name="Wang M."/>
            <person name="Huang Q."/>
            <person name="Li B."/>
            <person name="Xuan Z."/>
            <person name="Cao J."/>
            <person name="Asan"/>
            <person name="Wu Z."/>
            <person name="Zhang J."/>
            <person name="Cai Q."/>
            <person name="Bai Y."/>
            <person name="Zhao B."/>
            <person name="Han Y."/>
            <person name="Li Y."/>
            <person name="Li X."/>
            <person name="Wang S."/>
            <person name="Shi Q."/>
            <person name="Liu S."/>
            <person name="Cho W.K."/>
            <person name="Kim J.Y."/>
            <person name="Xu Y."/>
            <person name="Heller-Uszynska K."/>
            <person name="Miao H."/>
            <person name="Cheng Z."/>
            <person name="Zhang S."/>
            <person name="Wu J."/>
            <person name="Yang Y."/>
            <person name="Kang H."/>
            <person name="Li M."/>
            <person name="Liang H."/>
            <person name="Ren X."/>
            <person name="Shi Z."/>
            <person name="Wen M."/>
            <person name="Jian M."/>
            <person name="Yang H."/>
            <person name="Zhang G."/>
            <person name="Yang Z."/>
            <person name="Chen R."/>
            <person name="Liu S."/>
            <person name="Li J."/>
            <person name="Ma L."/>
            <person name="Liu H."/>
            <person name="Zhou Y."/>
            <person name="Zhao J."/>
            <person name="Fang X."/>
            <person name="Li G."/>
            <person name="Fang L."/>
            <person name="Li Y."/>
            <person name="Liu D."/>
            <person name="Zheng H."/>
            <person name="Zhang Y."/>
            <person name="Qin N."/>
            <person name="Li Z."/>
            <person name="Yang G."/>
            <person name="Yang S."/>
            <person name="Bolund L."/>
            <person name="Kristiansen K."/>
            <person name="Zheng H."/>
            <person name="Li S."/>
            <person name="Zhang X."/>
            <person name="Yang H."/>
            <person name="Wang J."/>
            <person name="Sun R."/>
            <person name="Zhang B."/>
            <person name="Jiang S."/>
            <person name="Wang J."/>
            <person name="Du Y."/>
            <person name="Li S."/>
        </authorList>
    </citation>
    <scope>NUCLEOTIDE SEQUENCE [LARGE SCALE GENOMIC DNA]</scope>
    <source>
        <strain evidence="2">cv. 9930</strain>
    </source>
</reference>
<reference evidence="1 2" key="4">
    <citation type="journal article" date="2011" name="BMC Genomics">
        <title>RNA-Seq improves annotation of protein-coding genes in the cucumber genome.</title>
        <authorList>
            <person name="Li Z."/>
            <person name="Zhang Z."/>
            <person name="Yan P."/>
            <person name="Huang S."/>
            <person name="Fei Z."/>
            <person name="Lin K."/>
        </authorList>
    </citation>
    <scope>NUCLEOTIDE SEQUENCE [LARGE SCALE GENOMIC DNA]</scope>
    <source>
        <strain evidence="2">cv. 9930</strain>
    </source>
</reference>
<evidence type="ECO:0000313" key="1">
    <source>
        <dbReference type="EMBL" id="KGN50227.1"/>
    </source>
</evidence>
<proteinExistence type="predicted"/>
<evidence type="ECO:0000313" key="2">
    <source>
        <dbReference type="Proteomes" id="UP000029981"/>
    </source>
</evidence>
<dbReference type="Gramene" id="KGN50227">
    <property type="protein sequence ID" value="KGN50227"/>
    <property type="gene ID" value="Csa_5G161030"/>
</dbReference>
<name>A0A0A0KP76_CUCSA</name>
<reference evidence="1 2" key="3">
    <citation type="journal article" date="2010" name="BMC Genomics">
        <title>Transcriptome sequencing and comparative analysis of cucumber flowers with different sex types.</title>
        <authorList>
            <person name="Guo S."/>
            <person name="Zheng Y."/>
            <person name="Joung J.G."/>
            <person name="Liu S."/>
            <person name="Zhang Z."/>
            <person name="Crasta O.R."/>
            <person name="Sobral B.W."/>
            <person name="Xu Y."/>
            <person name="Huang S."/>
            <person name="Fei Z."/>
        </authorList>
    </citation>
    <scope>NUCLEOTIDE SEQUENCE [LARGE SCALE GENOMIC DNA]</scope>
    <source>
        <strain evidence="2">cv. 9930</strain>
    </source>
</reference>
<gene>
    <name evidence="1" type="ORF">Csa_5G161030</name>
</gene>
<dbReference type="AlphaFoldDB" id="A0A0A0KP76"/>
<organism evidence="1 2">
    <name type="scientific">Cucumis sativus</name>
    <name type="common">Cucumber</name>
    <dbReference type="NCBI Taxonomy" id="3659"/>
    <lineage>
        <taxon>Eukaryota</taxon>
        <taxon>Viridiplantae</taxon>
        <taxon>Streptophyta</taxon>
        <taxon>Embryophyta</taxon>
        <taxon>Tracheophyta</taxon>
        <taxon>Spermatophyta</taxon>
        <taxon>Magnoliopsida</taxon>
        <taxon>eudicotyledons</taxon>
        <taxon>Gunneridae</taxon>
        <taxon>Pentapetalae</taxon>
        <taxon>rosids</taxon>
        <taxon>fabids</taxon>
        <taxon>Cucurbitales</taxon>
        <taxon>Cucurbitaceae</taxon>
        <taxon>Benincaseae</taxon>
        <taxon>Cucumis</taxon>
    </lineage>
</organism>
<sequence length="143" mass="15368">MTSFPSATQRAFSSSAGHPIAALALTISRYSSNRATVFDPFWTLKIISTRPVNAFGLQLVWKIISTTLREWCPSGNSDTAGKIRSSALINGRDETLILGRELGVEPGSDLASLGFLETGFFSGGECLGFLCFDLVVSTTSLRL</sequence>
<dbReference type="EMBL" id="CM002926">
    <property type="protein sequence ID" value="KGN50227.1"/>
    <property type="molecule type" value="Genomic_DNA"/>
</dbReference>
<dbReference type="Proteomes" id="UP000029981">
    <property type="component" value="Chromosome 5"/>
</dbReference>